<evidence type="ECO:0000313" key="2">
    <source>
        <dbReference type="EMBL" id="PZQ11517.1"/>
    </source>
</evidence>
<protein>
    <submittedName>
        <fullName evidence="2">Uncharacterized protein</fullName>
    </submittedName>
</protein>
<proteinExistence type="predicted"/>
<accession>A0A2W5LW13</accession>
<name>A0A2W5LW13_9GAMM</name>
<organism evidence="2 3">
    <name type="scientific">Rhodanobacter denitrificans</name>
    <dbReference type="NCBI Taxonomy" id="666685"/>
    <lineage>
        <taxon>Bacteria</taxon>
        <taxon>Pseudomonadati</taxon>
        <taxon>Pseudomonadota</taxon>
        <taxon>Gammaproteobacteria</taxon>
        <taxon>Lysobacterales</taxon>
        <taxon>Rhodanobacteraceae</taxon>
        <taxon>Rhodanobacter</taxon>
    </lineage>
</organism>
<dbReference type="Proteomes" id="UP000249046">
    <property type="component" value="Unassembled WGS sequence"/>
</dbReference>
<keyword evidence="1" id="KW-0812">Transmembrane</keyword>
<gene>
    <name evidence="2" type="ORF">DI564_14630</name>
</gene>
<feature type="transmembrane region" description="Helical" evidence="1">
    <location>
        <begin position="24"/>
        <end position="45"/>
    </location>
</feature>
<dbReference type="AlphaFoldDB" id="A0A2W5LW13"/>
<keyword evidence="1" id="KW-0472">Membrane</keyword>
<evidence type="ECO:0000313" key="3">
    <source>
        <dbReference type="Proteomes" id="UP000249046"/>
    </source>
</evidence>
<reference evidence="2 3" key="1">
    <citation type="submission" date="2017-08" db="EMBL/GenBank/DDBJ databases">
        <title>Infants hospitalized years apart are colonized by the same room-sourced microbial strains.</title>
        <authorList>
            <person name="Brooks B."/>
            <person name="Olm M.R."/>
            <person name="Firek B.A."/>
            <person name="Baker R."/>
            <person name="Thomas B.C."/>
            <person name="Morowitz M.J."/>
            <person name="Banfield J.F."/>
        </authorList>
    </citation>
    <scope>NUCLEOTIDE SEQUENCE [LARGE SCALE GENOMIC DNA]</scope>
    <source>
        <strain evidence="2">S2_005_003_R2_42</strain>
    </source>
</reference>
<dbReference type="EMBL" id="QFPO01000016">
    <property type="protein sequence ID" value="PZQ11517.1"/>
    <property type="molecule type" value="Genomic_DNA"/>
</dbReference>
<evidence type="ECO:0000256" key="1">
    <source>
        <dbReference type="SAM" id="Phobius"/>
    </source>
</evidence>
<sequence length="60" mass="6410">MGRGRDRPATAAATGITRLDSPRMLGVISSAGGILGNLPAAVFTIDARDRQRNGRQMRRC</sequence>
<comment type="caution">
    <text evidence="2">The sequence shown here is derived from an EMBL/GenBank/DDBJ whole genome shotgun (WGS) entry which is preliminary data.</text>
</comment>
<keyword evidence="1" id="KW-1133">Transmembrane helix</keyword>